<name>A0ABW3GKK8_9FLAO</name>
<accession>A0ABW3GKK8</accession>
<organism evidence="1 2">
    <name type="scientific">Psychroflexus salinarum</name>
    <dbReference type="NCBI Taxonomy" id="546024"/>
    <lineage>
        <taxon>Bacteria</taxon>
        <taxon>Pseudomonadati</taxon>
        <taxon>Bacteroidota</taxon>
        <taxon>Flavobacteriia</taxon>
        <taxon>Flavobacteriales</taxon>
        <taxon>Flavobacteriaceae</taxon>
        <taxon>Psychroflexus</taxon>
    </lineage>
</organism>
<dbReference type="EMBL" id="JBHTIV010000002">
    <property type="protein sequence ID" value="MFD0931131.1"/>
    <property type="molecule type" value="Genomic_DNA"/>
</dbReference>
<protein>
    <submittedName>
        <fullName evidence="1">DUF4838 domain-containing protein</fullName>
    </submittedName>
</protein>
<proteinExistence type="predicted"/>
<dbReference type="Proteomes" id="UP001597049">
    <property type="component" value="Unassembled WGS sequence"/>
</dbReference>
<evidence type="ECO:0000313" key="2">
    <source>
        <dbReference type="Proteomes" id="UP001597049"/>
    </source>
</evidence>
<sequence>MSLTLYSQNILIFEADEFQLSLFHTEATKQASDDLNHYFSEVLGQTIEVSAVEKNHQILLSINSKTLNEITFEIYSDQDNIRISGGSQKALQRGIAFFLEEIGIIKMTENDWFLKSDQKLSFPAFYHKKSEPDFIYRYLYYPGNFDEKFSNWYQLNHIKSDFNLWGHTFDKLMPPAEYFEKQPELFALYEGERNPSSICYTNRKTKAIFKKELNKIIKQNPNAEFFSVSQNDDTVYCQCQKCEQLNLEYGEERGAHYVFINDLAKEFPANNLLSLAYLHTSQPPENLHLVHNLYMMYCPISVNRGRSFAEDSRSAGMRTTLKNWSKTTENLLFWDYTVQFSDYFSAFPNIHTFQKNYDYLKSAGVKGVFSQGSADIPSHFYELRQYILANLMQNTEINLDVEIKNFIDMYYGNAAVHVLNYFNRLTSNQMNSNSYLDIYDNPVRQIKTFLSPENMSEYNQIILNAEAAVSEDKKMSKRIKDLRLSLEYTYFQQSKYFGKDQHGMFVKESPEETYTIRPNLTKRVKDFKNYLNEKGVYEISEMGLSPDDYYQRWTEIVNYANISPKALKVDIKLLTQPSEVYDGKGAYGLVDGVRAYKDFNINWLGWYGNDAEIQIDVEGLQVKYIRLNFLENQRHWIFTPQSIRLSGIKDGQKIKIETLNFPELTENKTIEISSKTLSVQDSNNFNDLVLEIINRKDLPPWRKRKNKKAMFMIDEIEIY</sequence>
<dbReference type="PANTHER" id="PTHR47406:SF2">
    <property type="entry name" value="ALPHA GLUCURONIDASE N-TERMINAL DOMAIN-CONTAINING PROTEIN"/>
    <property type="match status" value="1"/>
</dbReference>
<dbReference type="InterPro" id="IPR032287">
    <property type="entry name" value="DUF4838"/>
</dbReference>
<dbReference type="RefSeq" id="WP_379656470.1">
    <property type="nucleotide sequence ID" value="NZ_JBHTIV010000002.1"/>
</dbReference>
<reference evidence="2" key="1">
    <citation type="journal article" date="2019" name="Int. J. Syst. Evol. Microbiol.">
        <title>The Global Catalogue of Microorganisms (GCM) 10K type strain sequencing project: providing services to taxonomists for standard genome sequencing and annotation.</title>
        <authorList>
            <consortium name="The Broad Institute Genomics Platform"/>
            <consortium name="The Broad Institute Genome Sequencing Center for Infectious Disease"/>
            <person name="Wu L."/>
            <person name="Ma J."/>
        </authorList>
    </citation>
    <scope>NUCLEOTIDE SEQUENCE [LARGE SCALE GENOMIC DNA]</scope>
    <source>
        <strain evidence="2">CCUG 56752</strain>
    </source>
</reference>
<keyword evidence="2" id="KW-1185">Reference proteome</keyword>
<dbReference type="PANTHER" id="PTHR47406">
    <property type="entry name" value="COAGULATION FACTOR 5/8 TYPE, C-TERMINAL"/>
    <property type="match status" value="1"/>
</dbReference>
<comment type="caution">
    <text evidence="1">The sequence shown here is derived from an EMBL/GenBank/DDBJ whole genome shotgun (WGS) entry which is preliminary data.</text>
</comment>
<gene>
    <name evidence="1" type="ORF">ACFQ0R_00820</name>
</gene>
<evidence type="ECO:0000313" key="1">
    <source>
        <dbReference type="EMBL" id="MFD0931131.1"/>
    </source>
</evidence>
<dbReference type="Pfam" id="PF16126">
    <property type="entry name" value="DUF4838"/>
    <property type="match status" value="1"/>
</dbReference>